<keyword evidence="10 12" id="KW-0413">Isomerase</keyword>
<proteinExistence type="inferred from homology"/>
<dbReference type="Gene3D" id="3.40.970.10">
    <property type="entry name" value="Ribonuclease H1, N-terminal domain"/>
    <property type="match status" value="1"/>
</dbReference>
<dbReference type="GO" id="GO:0043139">
    <property type="term" value="F:5'-3' DNA helicase activity"/>
    <property type="evidence" value="ECO:0007669"/>
    <property type="project" value="UniProtKB-UniRule"/>
</dbReference>
<feature type="binding site" evidence="12">
    <location>
        <begin position="174"/>
        <end position="181"/>
    </location>
    <ligand>
        <name>ATP</name>
        <dbReference type="ChEBI" id="CHEBI:30616"/>
    </ligand>
</feature>
<feature type="region of interest" description="Disordered" evidence="13">
    <location>
        <begin position="111"/>
        <end position="130"/>
    </location>
</feature>
<dbReference type="GO" id="GO:0016787">
    <property type="term" value="F:hydrolase activity"/>
    <property type="evidence" value="ECO:0007669"/>
    <property type="project" value="UniProtKB-KW"/>
</dbReference>
<keyword evidence="16" id="KW-1185">Reference proteome</keyword>
<keyword evidence="2 12" id="KW-0227">DNA damage</keyword>
<keyword evidence="7 12" id="KW-0496">Mitochondrion</keyword>
<dbReference type="Proteomes" id="UP001215151">
    <property type="component" value="Unassembled WGS sequence"/>
</dbReference>
<comment type="caution">
    <text evidence="15">The sequence shown here is derived from an EMBL/GenBank/DDBJ whole genome shotgun (WGS) entry which is preliminary data.</text>
</comment>
<organism evidence="15 16">
    <name type="scientific">Trametes cubensis</name>
    <dbReference type="NCBI Taxonomy" id="1111947"/>
    <lineage>
        <taxon>Eukaryota</taxon>
        <taxon>Fungi</taxon>
        <taxon>Dikarya</taxon>
        <taxon>Basidiomycota</taxon>
        <taxon>Agaricomycotina</taxon>
        <taxon>Agaricomycetes</taxon>
        <taxon>Polyporales</taxon>
        <taxon>Polyporaceae</taxon>
        <taxon>Trametes</taxon>
    </lineage>
</organism>
<evidence type="ECO:0000256" key="11">
    <source>
        <dbReference type="ARBA" id="ARBA00023242"/>
    </source>
</evidence>
<dbReference type="CDD" id="cd18809">
    <property type="entry name" value="SF1_C_RecD"/>
    <property type="match status" value="1"/>
</dbReference>
<comment type="cofactor">
    <cofactor evidence="12">
        <name>Mg(2+)</name>
        <dbReference type="ChEBI" id="CHEBI:18420"/>
    </cofactor>
</comment>
<evidence type="ECO:0000259" key="14">
    <source>
        <dbReference type="SMART" id="SM00382"/>
    </source>
</evidence>
<sequence>MSKQKYYAVHNGRQGTQIYTTWDETKANVSRFSGAMHKSFRSLAEARAWLLGVADAAVADAAPPYTYPGASSSQTSSSQEEPPTQYCTTQGAVAVKDEDIEDMPIAHSQQSMEIDGPTAPPTQPPPSTAVEENRMNVDAPALPELAPAPDIQLSPEQQHVLDMVKQGKSVFFTGSAGTGKSVLLREIIKLRGGRPSPRLGVTASTGIASVNIGGCTLHSWAGIGLGKEDQDALVGKILGIASREYKAYKKRRDELKAKKDAGSPLTDEEAAFLKRDPNERKSKVLDRWRFCQTLIIDEISMIDGRLFDKLEYVGRQLRKCELPFGGIQLVLSGDFCQLPPVPDKSGTGAQIPATFAFDAKSWSRCVGPPVILTRVFRQKDQKFVDMLNAMRYGRMNAETTKAFRDLSREVTYTDGIEPTELYPTRQEVDSANSQRLKQLPDASRLYHALDLPGRDDAGHQYPPQRIERALRDVIVPKILALKVGAQVMLVKNIIQGLLVNGSIGRVVGFYKPRDALNMGIQIALPDSRDREDSDAPNAPGISQAARAPSSTPSRSQSKDQREQMIQRILRLETVWPAVQFQNGVTQLCVPLTFEVVSAEGTTEVTREQVPLILAWALSIHKSQGQTLERVRVDLNRIFEKGQGEQSPSHGKGERQHSFQAYVALSRATRLETLQVLNFDPSKVRAHPRVLQWMSEHAGKYLGPAYIEDQDIDEELEYWKDML</sequence>
<dbReference type="InterPro" id="IPR009027">
    <property type="entry name" value="Ribosomal_bL9/RNase_H1_N"/>
</dbReference>
<keyword evidence="1 12" id="KW-0547">Nucleotide-binding</keyword>
<evidence type="ECO:0000256" key="13">
    <source>
        <dbReference type="SAM" id="MobiDB-lite"/>
    </source>
</evidence>
<evidence type="ECO:0000256" key="8">
    <source>
        <dbReference type="ARBA" id="ARBA00023172"/>
    </source>
</evidence>
<keyword evidence="4 12" id="KW-0347">Helicase</keyword>
<comment type="subunit">
    <text evidence="12">Monomer.</text>
</comment>
<comment type="function">
    <text evidence="12">DNA-dependent ATPase and 5'-3' DNA helicase required for the maintenance of both mitochondrial and nuclear genome stability.</text>
</comment>
<feature type="compositionally biased region" description="Low complexity" evidence="13">
    <location>
        <begin position="542"/>
        <end position="555"/>
    </location>
</feature>
<feature type="region of interest" description="Disordered" evidence="13">
    <location>
        <begin position="526"/>
        <end position="562"/>
    </location>
</feature>
<keyword evidence="6 12" id="KW-0238">DNA-binding</keyword>
<dbReference type="CDD" id="cd18037">
    <property type="entry name" value="DEXSc_Pif1_like"/>
    <property type="match status" value="1"/>
</dbReference>
<dbReference type="Pfam" id="PF21530">
    <property type="entry name" value="Pif1_2B_dom"/>
    <property type="match status" value="1"/>
</dbReference>
<keyword evidence="9 12" id="KW-0234">DNA repair</keyword>
<evidence type="ECO:0000256" key="3">
    <source>
        <dbReference type="ARBA" id="ARBA00022801"/>
    </source>
</evidence>
<dbReference type="PANTHER" id="PTHR47642">
    <property type="entry name" value="ATP-DEPENDENT DNA HELICASE"/>
    <property type="match status" value="1"/>
</dbReference>
<dbReference type="SMART" id="SM00382">
    <property type="entry name" value="AAA"/>
    <property type="match status" value="1"/>
</dbReference>
<evidence type="ECO:0000256" key="4">
    <source>
        <dbReference type="ARBA" id="ARBA00022806"/>
    </source>
</evidence>
<feature type="DNA-binding region" evidence="12">
    <location>
        <begin position="659"/>
        <end position="678"/>
    </location>
</feature>
<dbReference type="SUPFAM" id="SSF52540">
    <property type="entry name" value="P-loop containing nucleoside triphosphate hydrolases"/>
    <property type="match status" value="2"/>
</dbReference>
<name>A0AAD7TZE9_9APHY</name>
<dbReference type="Gene3D" id="3.40.50.300">
    <property type="entry name" value="P-loop containing nucleotide triphosphate hydrolases"/>
    <property type="match status" value="1"/>
</dbReference>
<dbReference type="SUPFAM" id="SSF55658">
    <property type="entry name" value="L9 N-domain-like"/>
    <property type="match status" value="1"/>
</dbReference>
<dbReference type="GO" id="GO:0005634">
    <property type="term" value="C:nucleus"/>
    <property type="evidence" value="ECO:0007669"/>
    <property type="project" value="UniProtKB-SubCell"/>
</dbReference>
<dbReference type="GO" id="GO:0006310">
    <property type="term" value="P:DNA recombination"/>
    <property type="evidence" value="ECO:0007669"/>
    <property type="project" value="UniProtKB-UniRule"/>
</dbReference>
<evidence type="ECO:0000256" key="1">
    <source>
        <dbReference type="ARBA" id="ARBA00022741"/>
    </source>
</evidence>
<dbReference type="GO" id="GO:0005739">
    <property type="term" value="C:mitochondrion"/>
    <property type="evidence" value="ECO:0007669"/>
    <property type="project" value="UniProtKB-SubCell"/>
</dbReference>
<dbReference type="InterPro" id="IPR037056">
    <property type="entry name" value="RNase_H1_N_sf"/>
</dbReference>
<dbReference type="GO" id="GO:0006281">
    <property type="term" value="P:DNA repair"/>
    <property type="evidence" value="ECO:0007669"/>
    <property type="project" value="UniProtKB-UniRule"/>
</dbReference>
<dbReference type="InterPro" id="IPR051055">
    <property type="entry name" value="PIF1_helicase"/>
</dbReference>
<dbReference type="EC" id="5.6.2.3" evidence="12"/>
<evidence type="ECO:0000256" key="9">
    <source>
        <dbReference type="ARBA" id="ARBA00023204"/>
    </source>
</evidence>
<comment type="catalytic activity">
    <reaction evidence="12">
        <text>ATP + H2O = ADP + phosphate + H(+)</text>
        <dbReference type="Rhea" id="RHEA:13065"/>
        <dbReference type="ChEBI" id="CHEBI:15377"/>
        <dbReference type="ChEBI" id="CHEBI:15378"/>
        <dbReference type="ChEBI" id="CHEBI:30616"/>
        <dbReference type="ChEBI" id="CHEBI:43474"/>
        <dbReference type="ChEBI" id="CHEBI:456216"/>
        <dbReference type="EC" id="5.6.2.3"/>
    </reaction>
</comment>
<comment type="similarity">
    <text evidence="12">Belongs to the helicase family. PIF1 subfamily.</text>
</comment>
<evidence type="ECO:0000256" key="6">
    <source>
        <dbReference type="ARBA" id="ARBA00023125"/>
    </source>
</evidence>
<evidence type="ECO:0000313" key="16">
    <source>
        <dbReference type="Proteomes" id="UP001215151"/>
    </source>
</evidence>
<reference evidence="15" key="1">
    <citation type="submission" date="2022-11" db="EMBL/GenBank/DDBJ databases">
        <title>Genome Sequence of Cubamyces cubensis.</title>
        <authorList>
            <person name="Buettner E."/>
        </authorList>
    </citation>
    <scope>NUCLEOTIDE SEQUENCE</scope>
    <source>
        <strain evidence="15">MPL-01</strain>
    </source>
</reference>
<dbReference type="Pfam" id="PF01693">
    <property type="entry name" value="Cauli_VI"/>
    <property type="match status" value="1"/>
</dbReference>
<dbReference type="InterPro" id="IPR027417">
    <property type="entry name" value="P-loop_NTPase"/>
</dbReference>
<feature type="compositionally biased region" description="Pro residues" evidence="13">
    <location>
        <begin position="118"/>
        <end position="127"/>
    </location>
</feature>
<dbReference type="InterPro" id="IPR048293">
    <property type="entry name" value="PIF1_RRM3_pfh1"/>
</dbReference>
<evidence type="ECO:0000256" key="2">
    <source>
        <dbReference type="ARBA" id="ARBA00022763"/>
    </source>
</evidence>
<evidence type="ECO:0000313" key="15">
    <source>
        <dbReference type="EMBL" id="KAJ8489613.1"/>
    </source>
</evidence>
<protein>
    <recommendedName>
        <fullName evidence="12">ATP-dependent DNA helicase PIF1</fullName>
        <ecNumber evidence="12">5.6.2.3</ecNumber>
    </recommendedName>
    <alternativeName>
        <fullName evidence="12">DNA 5'-3' helicase PIF1</fullName>
    </alternativeName>
    <alternativeName>
        <fullName evidence="12">DNA repair and recombination helicase PIF1</fullName>
    </alternativeName>
</protein>
<evidence type="ECO:0000256" key="7">
    <source>
        <dbReference type="ARBA" id="ARBA00023128"/>
    </source>
</evidence>
<evidence type="ECO:0000256" key="5">
    <source>
        <dbReference type="ARBA" id="ARBA00022840"/>
    </source>
</evidence>
<dbReference type="GO" id="GO:0000723">
    <property type="term" value="P:telomere maintenance"/>
    <property type="evidence" value="ECO:0007669"/>
    <property type="project" value="InterPro"/>
</dbReference>
<keyword evidence="11 12" id="KW-0539">Nucleus</keyword>
<evidence type="ECO:0000256" key="10">
    <source>
        <dbReference type="ARBA" id="ARBA00023235"/>
    </source>
</evidence>
<keyword evidence="3 12" id="KW-0378">Hydrolase</keyword>
<gene>
    <name evidence="12" type="primary">PIF1</name>
    <name evidence="15" type="ORF">ONZ51_g2822</name>
</gene>
<feature type="domain" description="AAA+ ATPase" evidence="14">
    <location>
        <begin position="166"/>
        <end position="513"/>
    </location>
</feature>
<dbReference type="InterPro" id="IPR003593">
    <property type="entry name" value="AAA+_ATPase"/>
</dbReference>
<accession>A0AAD7TZE9</accession>
<dbReference type="Pfam" id="PF05970">
    <property type="entry name" value="PIF1"/>
    <property type="match status" value="2"/>
</dbReference>
<dbReference type="EMBL" id="JAPEVG010000046">
    <property type="protein sequence ID" value="KAJ8489613.1"/>
    <property type="molecule type" value="Genomic_DNA"/>
</dbReference>
<evidence type="ECO:0000256" key="12">
    <source>
        <dbReference type="HAMAP-Rule" id="MF_03176"/>
    </source>
</evidence>
<dbReference type="InterPro" id="IPR010285">
    <property type="entry name" value="DNA_helicase_pif1-like_DEAD"/>
</dbReference>
<feature type="region of interest" description="Disordered" evidence="13">
    <location>
        <begin position="67"/>
        <end position="86"/>
    </location>
</feature>
<dbReference type="InterPro" id="IPR011320">
    <property type="entry name" value="RNase_H1_N"/>
</dbReference>
<dbReference type="InterPro" id="IPR049163">
    <property type="entry name" value="Pif1-like_2B_dom"/>
</dbReference>
<dbReference type="PANTHER" id="PTHR47642:SF5">
    <property type="entry name" value="ATP-DEPENDENT DNA HELICASE"/>
    <property type="match status" value="1"/>
</dbReference>
<dbReference type="HAMAP" id="MF_03176">
    <property type="entry name" value="PIF1"/>
    <property type="match status" value="1"/>
</dbReference>
<keyword evidence="5 12" id="KW-0067">ATP-binding</keyword>
<dbReference type="GO" id="GO:0005524">
    <property type="term" value="F:ATP binding"/>
    <property type="evidence" value="ECO:0007669"/>
    <property type="project" value="UniProtKB-UniRule"/>
</dbReference>
<dbReference type="AlphaFoldDB" id="A0AAD7TZE9"/>
<comment type="subcellular location">
    <subcellularLocation>
        <location evidence="12">Nucleus</location>
    </subcellularLocation>
    <subcellularLocation>
        <location evidence="12">Mitochondrion</location>
    </subcellularLocation>
</comment>
<dbReference type="GO" id="GO:0003677">
    <property type="term" value="F:DNA binding"/>
    <property type="evidence" value="ECO:0007669"/>
    <property type="project" value="UniProtKB-KW"/>
</dbReference>
<keyword evidence="8 12" id="KW-0233">DNA recombination</keyword>
<feature type="compositionally biased region" description="Low complexity" evidence="13">
    <location>
        <begin position="71"/>
        <end position="84"/>
    </location>
</feature>